<gene>
    <name evidence="1" type="ORF">B0H94_101150</name>
</gene>
<reference evidence="1 2" key="1">
    <citation type="submission" date="2018-03" db="EMBL/GenBank/DDBJ databases">
        <title>Genomic Encyclopedia of Type Strains, Phase III (KMG-III): the genomes of soil and plant-associated and newly described type strains.</title>
        <authorList>
            <person name="Whitman W."/>
        </authorList>
    </citation>
    <scope>NUCLEOTIDE SEQUENCE [LARGE SCALE GENOMIC DNA]</scope>
    <source>
        <strain evidence="1 2">CGMCC 1.07653</strain>
    </source>
</reference>
<dbReference type="OrthoDB" id="2468688at2"/>
<sequence length="79" mass="8750">MRLTEMQQKEIIDFEHGGVLGVPGRLDACIDPESGAVHCLLLPNGKKLIGKRRNDMMEIPWASLKTVGEDAVIIHWSPS</sequence>
<evidence type="ECO:0000313" key="1">
    <source>
        <dbReference type="EMBL" id="PSL51240.1"/>
    </source>
</evidence>
<organism evidence="1 2">
    <name type="scientific">Salsuginibacillus halophilus</name>
    <dbReference type="NCBI Taxonomy" id="517424"/>
    <lineage>
        <taxon>Bacteria</taxon>
        <taxon>Bacillati</taxon>
        <taxon>Bacillota</taxon>
        <taxon>Bacilli</taxon>
        <taxon>Bacillales</taxon>
        <taxon>Bacillaceae</taxon>
        <taxon>Salsuginibacillus</taxon>
    </lineage>
</organism>
<dbReference type="EMBL" id="PYAV01000001">
    <property type="protein sequence ID" value="PSL51240.1"/>
    <property type="molecule type" value="Genomic_DNA"/>
</dbReference>
<evidence type="ECO:0000313" key="2">
    <source>
        <dbReference type="Proteomes" id="UP000242310"/>
    </source>
</evidence>
<proteinExistence type="predicted"/>
<dbReference type="PANTHER" id="PTHR40061:SF1">
    <property type="entry name" value="SPORULATION PROTEIN YLMC-RELATED"/>
    <property type="match status" value="1"/>
</dbReference>
<dbReference type="InterPro" id="IPR014238">
    <property type="entry name" value="Spore_YlmC/YmxH"/>
</dbReference>
<dbReference type="Gene3D" id="2.30.30.240">
    <property type="entry name" value="PRC-barrel domain"/>
    <property type="match status" value="1"/>
</dbReference>
<dbReference type="InterPro" id="IPR011033">
    <property type="entry name" value="PRC_barrel-like_sf"/>
</dbReference>
<comment type="caution">
    <text evidence="1">The sequence shown here is derived from an EMBL/GenBank/DDBJ whole genome shotgun (WGS) entry which is preliminary data.</text>
</comment>
<dbReference type="PANTHER" id="PTHR40061">
    <property type="entry name" value="SPORULATION PROTEIN YLMC-RELATED"/>
    <property type="match status" value="1"/>
</dbReference>
<name>A0A2P8HYE5_9BACI</name>
<dbReference type="Proteomes" id="UP000242310">
    <property type="component" value="Unassembled WGS sequence"/>
</dbReference>
<protein>
    <submittedName>
        <fullName evidence="1">YlmC/YmxH family sporulation protein</fullName>
    </submittedName>
</protein>
<dbReference type="RefSeq" id="WP_106587318.1">
    <property type="nucleotide sequence ID" value="NZ_PYAV01000001.1"/>
</dbReference>
<dbReference type="SUPFAM" id="SSF50346">
    <property type="entry name" value="PRC-barrel domain"/>
    <property type="match status" value="1"/>
</dbReference>
<keyword evidence="2" id="KW-1185">Reference proteome</keyword>
<dbReference type="NCBIfam" id="TIGR02888">
    <property type="entry name" value="spore_YlmC_YmxH"/>
    <property type="match status" value="1"/>
</dbReference>
<accession>A0A2P8HYE5</accession>
<dbReference type="AlphaFoldDB" id="A0A2P8HYE5"/>